<name>A0A3F3Q3B4_9EURO</name>
<organism evidence="1 2">
    <name type="scientific">Aspergillus welwitschiae</name>
    <dbReference type="NCBI Taxonomy" id="1341132"/>
    <lineage>
        <taxon>Eukaryota</taxon>
        <taxon>Fungi</taxon>
        <taxon>Dikarya</taxon>
        <taxon>Ascomycota</taxon>
        <taxon>Pezizomycotina</taxon>
        <taxon>Eurotiomycetes</taxon>
        <taxon>Eurotiomycetidae</taxon>
        <taxon>Eurotiales</taxon>
        <taxon>Aspergillaceae</taxon>
        <taxon>Aspergillus</taxon>
        <taxon>Aspergillus subgen. Circumdati</taxon>
    </lineage>
</organism>
<dbReference type="Proteomes" id="UP000253729">
    <property type="component" value="Unassembled WGS sequence"/>
</dbReference>
<accession>A0A3F3Q3B4</accession>
<evidence type="ECO:0000313" key="2">
    <source>
        <dbReference type="Proteomes" id="UP000253729"/>
    </source>
</evidence>
<protein>
    <submittedName>
        <fullName evidence="1">Uncharacterized protein</fullName>
    </submittedName>
</protein>
<dbReference type="GeneID" id="38143798"/>
<dbReference type="EMBL" id="KZ852046">
    <property type="protein sequence ID" value="RDH33472.1"/>
    <property type="molecule type" value="Genomic_DNA"/>
</dbReference>
<keyword evidence="2" id="KW-1185">Reference proteome</keyword>
<gene>
    <name evidence="1" type="ORF">BDQ94DRAFT_29950</name>
</gene>
<dbReference type="AlphaFoldDB" id="A0A3F3Q3B4"/>
<proteinExistence type="predicted"/>
<evidence type="ECO:0000313" key="1">
    <source>
        <dbReference type="EMBL" id="RDH33472.1"/>
    </source>
</evidence>
<sequence>MKSAWLNAQLQGVKHIVFQQATRLRCVKLVGKAGLSKLQPGPYFQLSNRGSNKKHRVFASYATSLLAQPWSTSRARALCMLHIANLSPRSSSTRRRQGLGQCICWNAVEP</sequence>
<reference evidence="1 2" key="1">
    <citation type="submission" date="2018-07" db="EMBL/GenBank/DDBJ databases">
        <title>The genomes of Aspergillus section Nigri reveals drivers in fungal speciation.</title>
        <authorList>
            <consortium name="DOE Joint Genome Institute"/>
            <person name="Vesth T.C."/>
            <person name="Nybo J."/>
            <person name="Theobald S."/>
            <person name="Brandl J."/>
            <person name="Frisvad J.C."/>
            <person name="Nielsen K.F."/>
            <person name="Lyhne E.K."/>
            <person name="Kogle M.E."/>
            <person name="Kuo A."/>
            <person name="Riley R."/>
            <person name="Clum A."/>
            <person name="Nolan M."/>
            <person name="Lipzen A."/>
            <person name="Salamov A."/>
            <person name="Henrissat B."/>
            <person name="Wiebenga A."/>
            <person name="De vries R.P."/>
            <person name="Grigoriev I.V."/>
            <person name="Mortensen U.H."/>
            <person name="Andersen M.R."/>
            <person name="Baker S.E."/>
        </authorList>
    </citation>
    <scope>NUCLEOTIDE SEQUENCE [LARGE SCALE GENOMIC DNA]</scope>
    <source>
        <strain evidence="1 2">CBS 139.54b</strain>
    </source>
</reference>
<dbReference type="RefSeq" id="XP_026626494.1">
    <property type="nucleotide sequence ID" value="XM_026775442.1"/>
</dbReference>